<keyword evidence="2" id="KW-1185">Reference proteome</keyword>
<evidence type="ECO:0000313" key="1">
    <source>
        <dbReference type="EMBL" id="MFB2879568.1"/>
    </source>
</evidence>
<organism evidence="1 2">
    <name type="scientific">Floridaenema aerugineum BLCC-F46</name>
    <dbReference type="NCBI Taxonomy" id="3153654"/>
    <lineage>
        <taxon>Bacteria</taxon>
        <taxon>Bacillati</taxon>
        <taxon>Cyanobacteriota</taxon>
        <taxon>Cyanophyceae</taxon>
        <taxon>Oscillatoriophycideae</taxon>
        <taxon>Aerosakkonematales</taxon>
        <taxon>Aerosakkonemataceae</taxon>
        <taxon>Floridanema</taxon>
        <taxon>Floridanema aerugineum</taxon>
    </lineage>
</organism>
<sequence>MKVQRTNLLKQLKYEKNEDKISKLEVELADVENEIDLIYVAREGEAHIKWLTSEFGEDVFPDRD</sequence>
<dbReference type="RefSeq" id="WP_413272603.1">
    <property type="nucleotide sequence ID" value="NZ_JBHFNQ010000169.1"/>
</dbReference>
<reference evidence="1 2" key="1">
    <citation type="submission" date="2024-09" db="EMBL/GenBank/DDBJ databases">
        <title>Floridaenema gen nov. (Aerosakkonemataceae, Aerosakkonematales ord. nov., Cyanobacteria) from benthic tropical and subtropical fresh waters, with the description of four new species.</title>
        <authorList>
            <person name="Moretto J.A."/>
            <person name="Berthold D.E."/>
            <person name="Lefler F.W."/>
            <person name="Huang I.-S."/>
            <person name="Laughinghouse H. IV."/>
        </authorList>
    </citation>
    <scope>NUCLEOTIDE SEQUENCE [LARGE SCALE GENOMIC DNA]</scope>
    <source>
        <strain evidence="1 2">BLCC-F46</strain>
    </source>
</reference>
<accession>A0ABV4XBP2</accession>
<dbReference type="EMBL" id="JBHFNQ010000169">
    <property type="protein sequence ID" value="MFB2879568.1"/>
    <property type="molecule type" value="Genomic_DNA"/>
</dbReference>
<name>A0ABV4XBP2_9CYAN</name>
<dbReference type="Proteomes" id="UP001576774">
    <property type="component" value="Unassembled WGS sequence"/>
</dbReference>
<protein>
    <submittedName>
        <fullName evidence="1">Uncharacterized protein</fullName>
    </submittedName>
</protein>
<comment type="caution">
    <text evidence="1">The sequence shown here is derived from an EMBL/GenBank/DDBJ whole genome shotgun (WGS) entry which is preliminary data.</text>
</comment>
<gene>
    <name evidence="1" type="ORF">ACE1CC_22150</name>
</gene>
<proteinExistence type="predicted"/>
<evidence type="ECO:0000313" key="2">
    <source>
        <dbReference type="Proteomes" id="UP001576774"/>
    </source>
</evidence>